<comment type="pathway">
    <text evidence="2 6">Cofactor biosynthesis; molybdopterin biosynthesis.</text>
</comment>
<dbReference type="RefSeq" id="WP_126989996.1">
    <property type="nucleotide sequence ID" value="NZ_JTFC01000025.1"/>
</dbReference>
<dbReference type="Gene3D" id="3.30.70.640">
    <property type="entry name" value="Molybdopterin cofactor biosynthesis C (MoaC) domain"/>
    <property type="match status" value="1"/>
</dbReference>
<evidence type="ECO:0000256" key="1">
    <source>
        <dbReference type="ARBA" id="ARBA00001637"/>
    </source>
</evidence>
<dbReference type="AlphaFoldDB" id="A0A433RVX6"/>
<keyword evidence="4 6" id="KW-0501">Molybdenum cofactor biosynthesis</keyword>
<dbReference type="GO" id="GO:0006777">
    <property type="term" value="P:Mo-molybdopterin cofactor biosynthetic process"/>
    <property type="evidence" value="ECO:0007669"/>
    <property type="project" value="UniProtKB-UniRule"/>
</dbReference>
<feature type="region of interest" description="Disordered" evidence="7">
    <location>
        <begin position="1"/>
        <end position="24"/>
    </location>
</feature>
<accession>A0A433RVX6</accession>
<dbReference type="SUPFAM" id="SSF55040">
    <property type="entry name" value="Molybdenum cofactor biosynthesis protein C, MoaC"/>
    <property type="match status" value="1"/>
</dbReference>
<dbReference type="NCBIfam" id="TIGR00581">
    <property type="entry name" value="moaC"/>
    <property type="match status" value="1"/>
</dbReference>
<feature type="active site" evidence="6">
    <location>
        <position position="130"/>
    </location>
</feature>
<dbReference type="PANTHER" id="PTHR22960">
    <property type="entry name" value="MOLYBDOPTERIN COFACTOR SYNTHESIS PROTEIN A"/>
    <property type="match status" value="1"/>
</dbReference>
<dbReference type="EC" id="4.6.1.17" evidence="3 6"/>
<evidence type="ECO:0000313" key="9">
    <source>
        <dbReference type="EMBL" id="RUS57442.1"/>
    </source>
</evidence>
<evidence type="ECO:0000256" key="4">
    <source>
        <dbReference type="ARBA" id="ARBA00023150"/>
    </source>
</evidence>
<comment type="similarity">
    <text evidence="6">Belongs to the MoaC family.</text>
</comment>
<gene>
    <name evidence="6" type="primary">moaC</name>
    <name evidence="9" type="ORF">QI30_05835</name>
</gene>
<comment type="caution">
    <text evidence="9">The sequence shown here is derived from an EMBL/GenBank/DDBJ whole genome shotgun (WGS) entry which is preliminary data.</text>
</comment>
<dbReference type="InterPro" id="IPR002820">
    <property type="entry name" value="Mopterin_CF_biosynth-C_dom"/>
</dbReference>
<feature type="binding site" evidence="6">
    <location>
        <begin position="115"/>
        <end position="116"/>
    </location>
    <ligand>
        <name>substrate</name>
    </ligand>
</feature>
<dbReference type="OrthoDB" id="9794429at2"/>
<dbReference type="InterPro" id="IPR023045">
    <property type="entry name" value="MoaC"/>
</dbReference>
<name>A0A433RVX6_9BACL</name>
<dbReference type="CDD" id="cd01420">
    <property type="entry name" value="MoaC_PE"/>
    <property type="match status" value="1"/>
</dbReference>
<evidence type="ECO:0000313" key="10">
    <source>
        <dbReference type="Proteomes" id="UP000288623"/>
    </source>
</evidence>
<proteinExistence type="inferred from homology"/>
<sequence length="163" mass="17763">MSEFSHWNEDGRPKMVDISDKQPTSRTAVARSTIALSTELYEAIEQGNIKKGDPTQVAQIAGIMGAKKTADIIPMCHPIMLQGTDFTFAYEQTAAGYDLHIEATVKCDGKTGVEMEALTAVSIASLTFYDMCKAVDKSMIIKNTYLLKKTGGKSGTFVNNKID</sequence>
<dbReference type="HAMAP" id="MF_01224_B">
    <property type="entry name" value="MoaC_B"/>
    <property type="match status" value="1"/>
</dbReference>
<dbReference type="Proteomes" id="UP000288623">
    <property type="component" value="Unassembled WGS sequence"/>
</dbReference>
<evidence type="ECO:0000256" key="6">
    <source>
        <dbReference type="HAMAP-Rule" id="MF_01224"/>
    </source>
</evidence>
<evidence type="ECO:0000256" key="7">
    <source>
        <dbReference type="SAM" id="MobiDB-lite"/>
    </source>
</evidence>
<evidence type="ECO:0000256" key="3">
    <source>
        <dbReference type="ARBA" id="ARBA00012575"/>
    </source>
</evidence>
<dbReference type="EMBL" id="JTFC01000025">
    <property type="protein sequence ID" value="RUS57442.1"/>
    <property type="molecule type" value="Genomic_DNA"/>
</dbReference>
<evidence type="ECO:0000259" key="8">
    <source>
        <dbReference type="Pfam" id="PF01967"/>
    </source>
</evidence>
<feature type="binding site" evidence="6">
    <location>
        <begin position="75"/>
        <end position="77"/>
    </location>
    <ligand>
        <name>substrate</name>
    </ligand>
</feature>
<protein>
    <recommendedName>
        <fullName evidence="3 6">Cyclic pyranopterin monophosphate synthase</fullName>
        <ecNumber evidence="3 6">4.6.1.17</ecNumber>
    </recommendedName>
    <alternativeName>
        <fullName evidence="6">Molybdenum cofactor biosynthesis protein C</fullName>
    </alternativeName>
</protein>
<reference evidence="9 10" key="1">
    <citation type="submission" date="2014-11" db="EMBL/GenBank/DDBJ databases">
        <title>Genome sequence and analysis of novel Kurthia sp.</title>
        <authorList>
            <person name="Lawson J.N."/>
            <person name="Gonzalez J.E."/>
            <person name="Rinauldi L."/>
            <person name="Xuan Z."/>
            <person name="Firman A."/>
            <person name="Shaddox L."/>
            <person name="Trudeau A."/>
            <person name="Shah S."/>
            <person name="Reiman D."/>
        </authorList>
    </citation>
    <scope>NUCLEOTIDE SEQUENCE [LARGE SCALE GENOMIC DNA]</scope>
    <source>
        <strain evidence="9 10">3B1D</strain>
    </source>
</reference>
<dbReference type="InterPro" id="IPR050105">
    <property type="entry name" value="MoCo_biosynth_MoaA/MoaC"/>
</dbReference>
<keyword evidence="10" id="KW-1185">Reference proteome</keyword>
<comment type="catalytic activity">
    <reaction evidence="1 6">
        <text>(8S)-3',8-cyclo-7,8-dihydroguanosine 5'-triphosphate = cyclic pyranopterin phosphate + diphosphate</text>
        <dbReference type="Rhea" id="RHEA:49580"/>
        <dbReference type="ChEBI" id="CHEBI:33019"/>
        <dbReference type="ChEBI" id="CHEBI:59648"/>
        <dbReference type="ChEBI" id="CHEBI:131766"/>
        <dbReference type="EC" id="4.6.1.17"/>
    </reaction>
</comment>
<dbReference type="NCBIfam" id="NF006870">
    <property type="entry name" value="PRK09364.1"/>
    <property type="match status" value="1"/>
</dbReference>
<comment type="function">
    <text evidence="6">Catalyzes the conversion of (8S)-3',8-cyclo-7,8-dihydroguanosine 5'-triphosphate to cyclic pyranopterin monophosphate (cPMP).</text>
</comment>
<feature type="domain" description="Molybdopterin cofactor biosynthesis C (MoaC)" evidence="8">
    <location>
        <begin position="15"/>
        <end position="152"/>
    </location>
</feature>
<keyword evidence="5 6" id="KW-0456">Lyase</keyword>
<dbReference type="InterPro" id="IPR036522">
    <property type="entry name" value="MoaC_sf"/>
</dbReference>
<dbReference type="GO" id="GO:0061799">
    <property type="term" value="F:cyclic pyranopterin monophosphate synthase activity"/>
    <property type="evidence" value="ECO:0007669"/>
    <property type="project" value="UniProtKB-UniRule"/>
</dbReference>
<dbReference type="Pfam" id="PF01967">
    <property type="entry name" value="MoaC"/>
    <property type="match status" value="1"/>
</dbReference>
<comment type="subunit">
    <text evidence="6">Homohexamer; trimer of dimers.</text>
</comment>
<feature type="compositionally biased region" description="Basic and acidic residues" evidence="7">
    <location>
        <begin position="1"/>
        <end position="20"/>
    </location>
</feature>
<evidence type="ECO:0000256" key="5">
    <source>
        <dbReference type="ARBA" id="ARBA00023239"/>
    </source>
</evidence>
<dbReference type="InterPro" id="IPR047594">
    <property type="entry name" value="MoaC_bact/euk"/>
</dbReference>
<organism evidence="9 10">
    <name type="scientific">Candidatus Kurthia intestinigallinarum</name>
    <dbReference type="NCBI Taxonomy" id="1562256"/>
    <lineage>
        <taxon>Bacteria</taxon>
        <taxon>Bacillati</taxon>
        <taxon>Bacillota</taxon>
        <taxon>Bacilli</taxon>
        <taxon>Bacillales</taxon>
        <taxon>Caryophanaceae</taxon>
        <taxon>Kurthia</taxon>
    </lineage>
</organism>
<dbReference type="UniPathway" id="UPA00344"/>
<evidence type="ECO:0000256" key="2">
    <source>
        <dbReference type="ARBA" id="ARBA00005046"/>
    </source>
</evidence>